<keyword evidence="6 9" id="KW-0479">Metal-binding</keyword>
<evidence type="ECO:0000256" key="6">
    <source>
        <dbReference type="ARBA" id="ARBA00022723"/>
    </source>
</evidence>
<keyword evidence="8 9" id="KW-0289">Folate biosynthesis</keyword>
<evidence type="ECO:0000256" key="3">
    <source>
        <dbReference type="ARBA" id="ARBA00004763"/>
    </source>
</evidence>
<dbReference type="EC" id="2.5.1.15" evidence="4 9"/>
<dbReference type="GO" id="GO:0046656">
    <property type="term" value="P:folic acid biosynthetic process"/>
    <property type="evidence" value="ECO:0007669"/>
    <property type="project" value="UniProtKB-KW"/>
</dbReference>
<gene>
    <name evidence="12" type="ORF">SIAM614_25387</name>
</gene>
<dbReference type="GO" id="GO:0004156">
    <property type="term" value="F:dihydropteroate synthase activity"/>
    <property type="evidence" value="ECO:0007669"/>
    <property type="project" value="UniProtKB-EC"/>
</dbReference>
<dbReference type="GO" id="GO:0046654">
    <property type="term" value="P:tetrahydrofolate biosynthetic process"/>
    <property type="evidence" value="ECO:0007669"/>
    <property type="project" value="UniProtKB-UniPathway"/>
</dbReference>
<proteinExistence type="inferred from homology"/>
<dbReference type="InterPro" id="IPR011005">
    <property type="entry name" value="Dihydropteroate_synth-like_sf"/>
</dbReference>
<comment type="caution">
    <text evidence="12">The sequence shown here is derived from an EMBL/GenBank/DDBJ whole genome shotgun (WGS) entry which is preliminary data.</text>
</comment>
<dbReference type="EMBL" id="AAUW01000017">
    <property type="protein sequence ID" value="EAV42015.1"/>
    <property type="molecule type" value="Genomic_DNA"/>
</dbReference>
<dbReference type="PROSITE" id="PS00793">
    <property type="entry name" value="DHPS_2"/>
    <property type="match status" value="1"/>
</dbReference>
<evidence type="ECO:0000256" key="7">
    <source>
        <dbReference type="ARBA" id="ARBA00022842"/>
    </source>
</evidence>
<dbReference type="eggNOG" id="COG0294">
    <property type="taxonomic scope" value="Bacteria"/>
</dbReference>
<reference evidence="12 13" key="1">
    <citation type="submission" date="2006-05" db="EMBL/GenBank/DDBJ databases">
        <authorList>
            <person name="King G."/>
            <person name="Ferriera S."/>
            <person name="Johnson J."/>
            <person name="Kravitz S."/>
            <person name="Beeson K."/>
            <person name="Sutton G."/>
            <person name="Rogers Y.-H."/>
            <person name="Friedman R."/>
            <person name="Frazier M."/>
            <person name="Venter J.C."/>
        </authorList>
    </citation>
    <scope>NUCLEOTIDE SEQUENCE [LARGE SCALE GENOMIC DNA]</scope>
    <source>
        <strain evidence="13">ATCC 25650 / DSM 13394 / JCM 20685 / NBRC 16684 / NCIMB 2208 / IAM 12614 / B1</strain>
    </source>
</reference>
<dbReference type="Pfam" id="PF00809">
    <property type="entry name" value="Pterin_bind"/>
    <property type="match status" value="1"/>
</dbReference>
<feature type="domain" description="Pterin-binding" evidence="11">
    <location>
        <begin position="38"/>
        <end position="284"/>
    </location>
</feature>
<evidence type="ECO:0000313" key="12">
    <source>
        <dbReference type="EMBL" id="EAV42015.1"/>
    </source>
</evidence>
<dbReference type="GO" id="GO:0046872">
    <property type="term" value="F:metal ion binding"/>
    <property type="evidence" value="ECO:0007669"/>
    <property type="project" value="UniProtKB-KW"/>
</dbReference>
<protein>
    <recommendedName>
        <fullName evidence="4 9">Dihydropteroate synthase</fullName>
        <shortName evidence="9">DHPS</shortName>
        <ecNumber evidence="4 9">2.5.1.15</ecNumber>
    </recommendedName>
    <alternativeName>
        <fullName evidence="9">Dihydropteroate pyrophosphorylase</fullName>
    </alternativeName>
</protein>
<dbReference type="SUPFAM" id="SSF51717">
    <property type="entry name" value="Dihydropteroate synthetase-like"/>
    <property type="match status" value="1"/>
</dbReference>
<evidence type="ECO:0000256" key="2">
    <source>
        <dbReference type="ARBA" id="ARBA00001946"/>
    </source>
</evidence>
<comment type="similarity">
    <text evidence="9">Belongs to the DHPS family.</text>
</comment>
<dbReference type="Proteomes" id="UP000004848">
    <property type="component" value="Unassembled WGS sequence"/>
</dbReference>
<comment type="catalytic activity">
    <reaction evidence="1">
        <text>(7,8-dihydropterin-6-yl)methyl diphosphate + 4-aminobenzoate = 7,8-dihydropteroate + diphosphate</text>
        <dbReference type="Rhea" id="RHEA:19949"/>
        <dbReference type="ChEBI" id="CHEBI:17836"/>
        <dbReference type="ChEBI" id="CHEBI:17839"/>
        <dbReference type="ChEBI" id="CHEBI:33019"/>
        <dbReference type="ChEBI" id="CHEBI:72950"/>
        <dbReference type="EC" id="2.5.1.15"/>
    </reaction>
</comment>
<dbReference type="PROSITE" id="PS50972">
    <property type="entry name" value="PTERIN_BINDING"/>
    <property type="match status" value="1"/>
</dbReference>
<dbReference type="InterPro" id="IPR000489">
    <property type="entry name" value="Pterin-binding_dom"/>
</dbReference>
<evidence type="ECO:0000313" key="13">
    <source>
        <dbReference type="Proteomes" id="UP000004848"/>
    </source>
</evidence>
<accession>A0NZ14</accession>
<dbReference type="GO" id="GO:0005829">
    <property type="term" value="C:cytosol"/>
    <property type="evidence" value="ECO:0007669"/>
    <property type="project" value="TreeGrafter"/>
</dbReference>
<dbReference type="PANTHER" id="PTHR20941">
    <property type="entry name" value="FOLATE SYNTHESIS PROTEINS"/>
    <property type="match status" value="1"/>
</dbReference>
<dbReference type="InterPro" id="IPR045031">
    <property type="entry name" value="DHP_synth-like"/>
</dbReference>
<evidence type="ECO:0000256" key="9">
    <source>
        <dbReference type="RuleBase" id="RU361205"/>
    </source>
</evidence>
<keyword evidence="5 9" id="KW-0808">Transferase</keyword>
<comment type="function">
    <text evidence="9">Catalyzes the condensation of para-aminobenzoate (pABA) with 6-hydroxymethyl-7,8-dihydropterin diphosphate (DHPt-PP) to form 7,8-dihydropteroate (H2Pte), the immediate precursor of folate derivatives.</text>
</comment>
<dbReference type="Gene3D" id="3.20.20.20">
    <property type="entry name" value="Dihydropteroate synthase-like"/>
    <property type="match status" value="1"/>
</dbReference>
<evidence type="ECO:0000256" key="5">
    <source>
        <dbReference type="ARBA" id="ARBA00022679"/>
    </source>
</evidence>
<evidence type="ECO:0000256" key="1">
    <source>
        <dbReference type="ARBA" id="ARBA00000012"/>
    </source>
</evidence>
<organism evidence="12 13">
    <name type="scientific">Roseibium aggregatum (strain ATCC 25650 / DSM 13394 / JCM 20685 / NBRC 16684 / NCIMB 2208 / IAM 12614 / B1)</name>
    <name type="common">Stappia aggregata</name>
    <dbReference type="NCBI Taxonomy" id="384765"/>
    <lineage>
        <taxon>Bacteria</taxon>
        <taxon>Pseudomonadati</taxon>
        <taxon>Pseudomonadota</taxon>
        <taxon>Alphaproteobacteria</taxon>
        <taxon>Hyphomicrobiales</taxon>
        <taxon>Stappiaceae</taxon>
        <taxon>Roseibium</taxon>
    </lineage>
</organism>
<comment type="pathway">
    <text evidence="3 9">Cofactor biosynthesis; tetrahydrofolate biosynthesis; 7,8-dihydrofolate from 2-amino-4-hydroxy-6-hydroxymethyl-7,8-dihydropteridine diphosphate and 4-aminobenzoate: step 1/2.</text>
</comment>
<name>A0NZ14_ROSAI</name>
<dbReference type="AlphaFoldDB" id="A0NZ14"/>
<evidence type="ECO:0000256" key="10">
    <source>
        <dbReference type="SAM" id="MobiDB-lite"/>
    </source>
</evidence>
<feature type="region of interest" description="Disordered" evidence="10">
    <location>
        <begin position="1"/>
        <end position="23"/>
    </location>
</feature>
<evidence type="ECO:0000256" key="4">
    <source>
        <dbReference type="ARBA" id="ARBA00012458"/>
    </source>
</evidence>
<dbReference type="NCBIfam" id="TIGR01496">
    <property type="entry name" value="DHPS"/>
    <property type="match status" value="1"/>
</dbReference>
<dbReference type="InterPro" id="IPR006390">
    <property type="entry name" value="DHP_synth_dom"/>
</dbReference>
<dbReference type="UniPathway" id="UPA00077">
    <property type="reaction ID" value="UER00156"/>
</dbReference>
<sequence length="297" mass="32216">MTVGARRAKHVPDRQKDAMMPTPTAYEPPRFDAGSQRPHVMGILNVTPDSFSDGGRHANADAALRRAQEMILEGADILDVGGESTRPGSEPVPLDLEWSRLDPILDQVIAMGTPVSIDTYKAEIARRACAAGALIVNDVWGLQKDPAMADVVAEAGVHVVMMHNRLAADAGLDILSDIDRFFETSMNLAEKAGIARDKQILDPGFGFGKTINQNFIVLNRFETLQKHGLPLLAGASRKRMIGAVLEAETEDRLFGSVAVHMTAMLKGAAIVRAHDVSPHADCVRMIEATRLERNPVE</sequence>
<comment type="cofactor">
    <cofactor evidence="2 9">
        <name>Mg(2+)</name>
        <dbReference type="ChEBI" id="CHEBI:18420"/>
    </cofactor>
</comment>
<evidence type="ECO:0000259" key="11">
    <source>
        <dbReference type="PROSITE" id="PS50972"/>
    </source>
</evidence>
<dbReference type="PROSITE" id="PS00792">
    <property type="entry name" value="DHPS_1"/>
    <property type="match status" value="1"/>
</dbReference>
<evidence type="ECO:0000256" key="8">
    <source>
        <dbReference type="ARBA" id="ARBA00022909"/>
    </source>
</evidence>
<dbReference type="PANTHER" id="PTHR20941:SF1">
    <property type="entry name" value="FOLIC ACID SYNTHESIS PROTEIN FOL1"/>
    <property type="match status" value="1"/>
</dbReference>
<keyword evidence="7 9" id="KW-0460">Magnesium</keyword>
<dbReference type="CDD" id="cd00739">
    <property type="entry name" value="DHPS"/>
    <property type="match status" value="1"/>
</dbReference>